<reference evidence="2 3" key="1">
    <citation type="submission" date="2013-11" db="EMBL/GenBank/DDBJ databases">
        <title>Single cell genomics of uncultured Tannerella BU063 (oral taxon 286).</title>
        <authorList>
            <person name="Beall C.J."/>
            <person name="Campbell A.G."/>
            <person name="Griffen A.L."/>
            <person name="Podar M."/>
            <person name="Leys E.J."/>
        </authorList>
    </citation>
    <scope>NUCLEOTIDE SEQUENCE [LARGE SCALE GENOMIC DNA]</scope>
    <source>
        <strain evidence="2">Cell 5</strain>
    </source>
</reference>
<evidence type="ECO:0000313" key="2">
    <source>
        <dbReference type="EMBL" id="ETK04060.1"/>
    </source>
</evidence>
<sequence>MLALMRERGYTVNKRNREMERGDDSKGDDGEEYRMIRDFETGEMRPVRVAKGGRI</sequence>
<accession>W2CAA1</accession>
<proteinExistence type="predicted"/>
<dbReference type="PATRIC" id="fig|1410950.3.peg.1595"/>
<name>W2CAA1_9BACT</name>
<gene>
    <name evidence="2" type="ORF">T229_10880</name>
</gene>
<organism evidence="2 3">
    <name type="scientific">Tannerella sp. oral taxon BU063 isolate Cell 5</name>
    <dbReference type="NCBI Taxonomy" id="1410950"/>
    <lineage>
        <taxon>Bacteria</taxon>
        <taxon>Pseudomonadati</taxon>
        <taxon>Bacteroidota</taxon>
        <taxon>Bacteroidia</taxon>
        <taxon>Bacteroidales</taxon>
        <taxon>Tannerellaceae</taxon>
        <taxon>Tannerella</taxon>
    </lineage>
</organism>
<evidence type="ECO:0000256" key="1">
    <source>
        <dbReference type="SAM" id="MobiDB-lite"/>
    </source>
</evidence>
<comment type="caution">
    <text evidence="2">The sequence shown here is derived from an EMBL/GenBank/DDBJ whole genome shotgun (WGS) entry which is preliminary data.</text>
</comment>
<dbReference type="AlphaFoldDB" id="W2CAA1"/>
<feature type="region of interest" description="Disordered" evidence="1">
    <location>
        <begin position="1"/>
        <end position="38"/>
    </location>
</feature>
<dbReference type="EMBL" id="AYYC01000705">
    <property type="protein sequence ID" value="ETK04060.1"/>
    <property type="molecule type" value="Genomic_DNA"/>
</dbReference>
<dbReference type="Proteomes" id="UP000018872">
    <property type="component" value="Unassembled WGS sequence"/>
</dbReference>
<protein>
    <submittedName>
        <fullName evidence="2">Uncharacterized protein</fullName>
    </submittedName>
</protein>
<evidence type="ECO:0000313" key="3">
    <source>
        <dbReference type="Proteomes" id="UP000018872"/>
    </source>
</evidence>